<evidence type="ECO:0000256" key="7">
    <source>
        <dbReference type="PIRSR" id="PIRSR001589-2"/>
    </source>
</evidence>
<keyword evidence="6" id="KW-0061">Asparagine biosynthesis</keyword>
<evidence type="ECO:0000256" key="2">
    <source>
        <dbReference type="ARBA" id="ARBA00022741"/>
    </source>
</evidence>
<comment type="caution">
    <text evidence="10">The sequence shown here is derived from an EMBL/GenBank/DDBJ whole genome shotgun (WGS) entry which is preliminary data.</text>
</comment>
<keyword evidence="4 6" id="KW-0315">Glutamine amidotransferase</keyword>
<dbReference type="EMBL" id="BQFW01000001">
    <property type="protein sequence ID" value="GJJ68363.1"/>
    <property type="molecule type" value="Genomic_DNA"/>
</dbReference>
<dbReference type="PIRSF" id="PIRSF001589">
    <property type="entry name" value="Asn_synthetase_glu-h"/>
    <property type="match status" value="1"/>
</dbReference>
<proteinExistence type="inferred from homology"/>
<dbReference type="InterPro" id="IPR017932">
    <property type="entry name" value="GATase_2_dom"/>
</dbReference>
<keyword evidence="11" id="KW-1185">Reference proteome</keyword>
<feature type="site" description="Important for beta-aspartyl-AMP intermediate formation" evidence="8">
    <location>
        <position position="382"/>
    </location>
</feature>
<evidence type="ECO:0000256" key="5">
    <source>
        <dbReference type="PIRNR" id="PIRNR001589"/>
    </source>
</evidence>
<dbReference type="GO" id="GO:0004066">
    <property type="term" value="F:asparagine synthase (glutamine-hydrolyzing) activity"/>
    <property type="evidence" value="ECO:0007669"/>
    <property type="project" value="InterPro"/>
</dbReference>
<dbReference type="PANTHER" id="PTHR43284:SF1">
    <property type="entry name" value="ASPARAGINE SYNTHETASE"/>
    <property type="match status" value="1"/>
</dbReference>
<feature type="binding site" evidence="7">
    <location>
        <begin position="380"/>
        <end position="381"/>
    </location>
    <ligand>
        <name>ATP</name>
        <dbReference type="ChEBI" id="CHEBI:30616"/>
    </ligand>
</feature>
<dbReference type="Proteomes" id="UP000827284">
    <property type="component" value="Unassembled WGS sequence"/>
</dbReference>
<dbReference type="Gene3D" id="3.60.20.10">
    <property type="entry name" value="Glutamine Phosphoribosylpyrophosphate, subunit 1, domain 1"/>
    <property type="match status" value="1"/>
</dbReference>
<evidence type="ECO:0000256" key="1">
    <source>
        <dbReference type="ARBA" id="ARBA00005752"/>
    </source>
</evidence>
<dbReference type="NCBIfam" id="TIGR01536">
    <property type="entry name" value="asn_synth_AEB"/>
    <property type="match status" value="1"/>
</dbReference>
<dbReference type="Pfam" id="PF00733">
    <property type="entry name" value="Asn_synthase"/>
    <property type="match status" value="1"/>
</dbReference>
<dbReference type="InterPro" id="IPR033738">
    <property type="entry name" value="AsnB_N"/>
</dbReference>
<dbReference type="AlphaFoldDB" id="A0A9P3LRX0"/>
<protein>
    <submittedName>
        <fullName evidence="10">Asparagine synthase (Glutamine-hydrolysing)</fullName>
    </submittedName>
</protein>
<evidence type="ECO:0000259" key="9">
    <source>
        <dbReference type="PROSITE" id="PS51278"/>
    </source>
</evidence>
<evidence type="ECO:0000256" key="4">
    <source>
        <dbReference type="ARBA" id="ARBA00022962"/>
    </source>
</evidence>
<feature type="binding site" evidence="7">
    <location>
        <position position="104"/>
    </location>
    <ligand>
        <name>L-glutamine</name>
        <dbReference type="ChEBI" id="CHEBI:58359"/>
    </ligand>
</feature>
<keyword evidence="6" id="KW-0028">Amino-acid biosynthesis</keyword>
<dbReference type="InterPro" id="IPR051786">
    <property type="entry name" value="ASN_synthetase/amidase"/>
</dbReference>
<reference evidence="10" key="2">
    <citation type="journal article" date="2022" name="Microbiol. Resour. Announc.">
        <title>Whole-Genome Sequence of Entomortierella parvispora E1425, a Mucoromycotan Fungus Associated with Burkholderiaceae-Related Endosymbiotic Bacteria.</title>
        <authorList>
            <person name="Herlambang A."/>
            <person name="Guo Y."/>
            <person name="Takashima Y."/>
            <person name="Narisawa K."/>
            <person name="Ohta H."/>
            <person name="Nishizawa T."/>
        </authorList>
    </citation>
    <scope>NUCLEOTIDE SEQUENCE</scope>
    <source>
        <strain evidence="10">E1425</strain>
    </source>
</reference>
<dbReference type="Pfam" id="PF13537">
    <property type="entry name" value="GATase_7"/>
    <property type="match status" value="1"/>
</dbReference>
<evidence type="ECO:0000256" key="8">
    <source>
        <dbReference type="PIRSR" id="PIRSR001589-3"/>
    </source>
</evidence>
<keyword evidence="2 5" id="KW-0547">Nucleotide-binding</keyword>
<dbReference type="CDD" id="cd00712">
    <property type="entry name" value="AsnB"/>
    <property type="match status" value="1"/>
</dbReference>
<comment type="similarity">
    <text evidence="1">Belongs to the asparagine synthetase family.</text>
</comment>
<sequence length="621" mass="70725">MCGITGWLSYDQNLEHQREVLQKMTETMALRGPDAHGLWIDGPAAVGHCRLSVIDLEGGRQPMVEKLDSQKDVAVITYSGEVYNFKELREELKAEGYHFNTSSDTEVVLKAYVAWGEDFVYKLNGMFAFAIWDVRTQEMILIRDRLGIKPLYYYRTHDGVIFGSEPKAILANPLVPRRVTAQGLRGILQMVRVPGYAVFAGMREVMPGEIVRINRQGIVNRHYWRLEARKHEDNLEDTIKNTRALLDDILARQIIADVPLCSLLSGGLDSSIITSLASKKLLESGKGNINSFSVDFIDHGAEFVSDDIRGTRDAPFVKDLAEHVHTNHRDVVLDSRELAGPVLRTKVIHAMDMAIVNGDMYPSLYCLFEEVKRHSTVALSGEGADEIFGGYKWFHDEDAVSGKGYPWMNLSSRKFFEGKSLLKRDLLEKLDLENFIKKDYERALSEVPILPGESVENHRMRQIVYLHVTRFLCILLDRKDRMSMAVGLEVRVPFLDHRLVEYVYNIPWDMKTFDGREKSILRAAGRDLLPNSIVERVKCPYPSTQDPAYEIELRAALAKIMEDEKAPVRPLLDDKAVKETLAREVGVSSLPYDRIAMDLVVYLNSWLVDYNVTLDLDEREN</sequence>
<evidence type="ECO:0000256" key="3">
    <source>
        <dbReference type="ARBA" id="ARBA00022840"/>
    </source>
</evidence>
<feature type="domain" description="Glutamine amidotransferase type-2" evidence="9">
    <location>
        <begin position="2"/>
        <end position="216"/>
    </location>
</feature>
<dbReference type="InterPro" id="IPR001962">
    <property type="entry name" value="Asn_synthase"/>
</dbReference>
<evidence type="ECO:0000313" key="11">
    <source>
        <dbReference type="Proteomes" id="UP000827284"/>
    </source>
</evidence>
<reference evidence="10" key="1">
    <citation type="submission" date="2021-11" db="EMBL/GenBank/DDBJ databases">
        <authorList>
            <person name="Herlambang A."/>
            <person name="Guo Y."/>
            <person name="Takashima Y."/>
            <person name="Nishizawa T."/>
        </authorList>
    </citation>
    <scope>NUCLEOTIDE SEQUENCE</scope>
    <source>
        <strain evidence="10">E1425</strain>
    </source>
</reference>
<name>A0A9P3LRX0_9FUNG</name>
<dbReference type="GO" id="GO:0006529">
    <property type="term" value="P:asparagine biosynthetic process"/>
    <property type="evidence" value="ECO:0007669"/>
    <property type="project" value="UniProtKB-KW"/>
</dbReference>
<evidence type="ECO:0000313" key="10">
    <source>
        <dbReference type="EMBL" id="GJJ68363.1"/>
    </source>
</evidence>
<organism evidence="10 11">
    <name type="scientific">Entomortierella parvispora</name>
    <dbReference type="NCBI Taxonomy" id="205924"/>
    <lineage>
        <taxon>Eukaryota</taxon>
        <taxon>Fungi</taxon>
        <taxon>Fungi incertae sedis</taxon>
        <taxon>Mucoromycota</taxon>
        <taxon>Mortierellomycotina</taxon>
        <taxon>Mortierellomycetes</taxon>
        <taxon>Mortierellales</taxon>
        <taxon>Mortierellaceae</taxon>
        <taxon>Entomortierella</taxon>
    </lineage>
</organism>
<feature type="binding site" evidence="7">
    <location>
        <position position="294"/>
    </location>
    <ligand>
        <name>ATP</name>
        <dbReference type="ChEBI" id="CHEBI:30616"/>
    </ligand>
</feature>
<dbReference type="CDD" id="cd01991">
    <property type="entry name" value="Asn_synthase_B_C"/>
    <property type="match status" value="1"/>
</dbReference>
<dbReference type="Gene3D" id="3.40.50.620">
    <property type="entry name" value="HUPs"/>
    <property type="match status" value="1"/>
</dbReference>
<feature type="binding site" evidence="7">
    <location>
        <position position="263"/>
    </location>
    <ligand>
        <name>ATP</name>
        <dbReference type="ChEBI" id="CHEBI:30616"/>
    </ligand>
</feature>
<keyword evidence="3 5" id="KW-0067">ATP-binding</keyword>
<dbReference type="SUPFAM" id="SSF56235">
    <property type="entry name" value="N-terminal nucleophile aminohydrolases (Ntn hydrolases)"/>
    <property type="match status" value="1"/>
</dbReference>
<dbReference type="PANTHER" id="PTHR43284">
    <property type="entry name" value="ASPARAGINE SYNTHETASE (GLUTAMINE-HYDROLYZING)"/>
    <property type="match status" value="1"/>
</dbReference>
<evidence type="ECO:0000256" key="6">
    <source>
        <dbReference type="PIRSR" id="PIRSR001589-1"/>
    </source>
</evidence>
<dbReference type="InterPro" id="IPR014729">
    <property type="entry name" value="Rossmann-like_a/b/a_fold"/>
</dbReference>
<gene>
    <name evidence="10" type="ORF">EMPS_00709</name>
</gene>
<dbReference type="InterPro" id="IPR006426">
    <property type="entry name" value="Asn_synth_AEB"/>
</dbReference>
<dbReference type="SUPFAM" id="SSF52402">
    <property type="entry name" value="Adenine nucleotide alpha hydrolases-like"/>
    <property type="match status" value="1"/>
</dbReference>
<feature type="active site" description="For GATase activity" evidence="6">
    <location>
        <position position="2"/>
    </location>
</feature>
<dbReference type="InterPro" id="IPR029055">
    <property type="entry name" value="Ntn_hydrolases_N"/>
</dbReference>
<dbReference type="OrthoDB" id="409189at2759"/>
<dbReference type="GO" id="GO:0005829">
    <property type="term" value="C:cytosol"/>
    <property type="evidence" value="ECO:0007669"/>
    <property type="project" value="TreeGrafter"/>
</dbReference>
<dbReference type="PROSITE" id="PS51278">
    <property type="entry name" value="GATASE_TYPE_2"/>
    <property type="match status" value="1"/>
</dbReference>
<dbReference type="GO" id="GO:0005524">
    <property type="term" value="F:ATP binding"/>
    <property type="evidence" value="ECO:0007669"/>
    <property type="project" value="UniProtKB-KW"/>
</dbReference>
<accession>A0A9P3LRX0</accession>